<organism evidence="2 3">
    <name type="scientific">Halogeometricum rufum</name>
    <dbReference type="NCBI Taxonomy" id="553469"/>
    <lineage>
        <taxon>Archaea</taxon>
        <taxon>Methanobacteriati</taxon>
        <taxon>Methanobacteriota</taxon>
        <taxon>Stenosarchaea group</taxon>
        <taxon>Halobacteria</taxon>
        <taxon>Halobacteriales</taxon>
        <taxon>Haloferacaceae</taxon>
        <taxon>Halogeometricum</taxon>
    </lineage>
</organism>
<reference evidence="3" key="1">
    <citation type="submission" date="2016-10" db="EMBL/GenBank/DDBJ databases">
        <authorList>
            <person name="Varghese N."/>
            <person name="Submissions S."/>
        </authorList>
    </citation>
    <scope>NUCLEOTIDE SEQUENCE [LARGE SCALE GENOMIC DNA]</scope>
    <source>
        <strain evidence="3">CGMCC 1.7736</strain>
    </source>
</reference>
<dbReference type="InterPro" id="IPR012675">
    <property type="entry name" value="Beta-grasp_dom_sf"/>
</dbReference>
<keyword evidence="3" id="KW-1185">Reference proteome</keyword>
<evidence type="ECO:0000313" key="3">
    <source>
        <dbReference type="Proteomes" id="UP000198531"/>
    </source>
</evidence>
<evidence type="ECO:0000313" key="2">
    <source>
        <dbReference type="EMBL" id="SFR45381.1"/>
    </source>
</evidence>
<feature type="domain" description="2Fe-2S ferredoxin-type" evidence="1">
    <location>
        <begin position="1"/>
        <end position="99"/>
    </location>
</feature>
<accession>A0A1I6GTH0</accession>
<dbReference type="PROSITE" id="PS51085">
    <property type="entry name" value="2FE2S_FER_2"/>
    <property type="match status" value="1"/>
</dbReference>
<dbReference type="GO" id="GO:0051536">
    <property type="term" value="F:iron-sulfur cluster binding"/>
    <property type="evidence" value="ECO:0007669"/>
    <property type="project" value="InterPro"/>
</dbReference>
<gene>
    <name evidence="2" type="ORF">SAMN04487947_1621</name>
</gene>
<evidence type="ECO:0000259" key="1">
    <source>
        <dbReference type="PROSITE" id="PS51085"/>
    </source>
</evidence>
<sequence>MPTVRYRGEEIPCERGAVLRDVLLAADQSPHNGGANVLNCRGLGSCGTCAVSVRGPVTDRTARERARLSVPPHDAAAGLRLACQTRVLDDVTVEKHPGFWGHRVEEPAPEE</sequence>
<dbReference type="AlphaFoldDB" id="A0A1I6GTH0"/>
<name>A0A1I6GTH0_9EURY</name>
<dbReference type="CDD" id="cd00207">
    <property type="entry name" value="fer2"/>
    <property type="match status" value="1"/>
</dbReference>
<dbReference type="Pfam" id="PF00111">
    <property type="entry name" value="Fer2"/>
    <property type="match status" value="1"/>
</dbReference>
<proteinExistence type="predicted"/>
<dbReference type="STRING" id="553469.SAMN04487947_1621"/>
<dbReference type="EMBL" id="FOYT01000001">
    <property type="protein sequence ID" value="SFR45381.1"/>
    <property type="molecule type" value="Genomic_DNA"/>
</dbReference>
<dbReference type="InterPro" id="IPR036010">
    <property type="entry name" value="2Fe-2S_ferredoxin-like_sf"/>
</dbReference>
<dbReference type="OrthoDB" id="31557at2157"/>
<dbReference type="RefSeq" id="WP_089806256.1">
    <property type="nucleotide sequence ID" value="NZ_FOYT01000001.1"/>
</dbReference>
<dbReference type="Proteomes" id="UP000198531">
    <property type="component" value="Unassembled WGS sequence"/>
</dbReference>
<dbReference type="Gene3D" id="3.10.20.30">
    <property type="match status" value="1"/>
</dbReference>
<protein>
    <submittedName>
        <fullName evidence="2">2Fe-2S iron-sulfur cluster binding domain-containing protein</fullName>
    </submittedName>
</protein>
<dbReference type="SUPFAM" id="SSF54292">
    <property type="entry name" value="2Fe-2S ferredoxin-like"/>
    <property type="match status" value="1"/>
</dbReference>
<dbReference type="InterPro" id="IPR001041">
    <property type="entry name" value="2Fe-2S_ferredoxin-type"/>
</dbReference>